<evidence type="ECO:0000313" key="2">
    <source>
        <dbReference type="EMBL" id="GAA0163188.1"/>
    </source>
</evidence>
<keyword evidence="3" id="KW-1185">Reference proteome</keyword>
<dbReference type="AlphaFoldDB" id="A0AAV3QKW1"/>
<dbReference type="Pfam" id="PF22936">
    <property type="entry name" value="Pol_BBD"/>
    <property type="match status" value="1"/>
</dbReference>
<protein>
    <recommendedName>
        <fullName evidence="1">Retrovirus-related Pol polyprotein from transposon TNT 1-94-like beta-barrel domain-containing protein</fullName>
    </recommendedName>
</protein>
<dbReference type="Proteomes" id="UP001454036">
    <property type="component" value="Unassembled WGS sequence"/>
</dbReference>
<evidence type="ECO:0000259" key="1">
    <source>
        <dbReference type="Pfam" id="PF22936"/>
    </source>
</evidence>
<evidence type="ECO:0000313" key="3">
    <source>
        <dbReference type="Proteomes" id="UP001454036"/>
    </source>
</evidence>
<name>A0AAV3QKW1_LITER</name>
<organism evidence="2 3">
    <name type="scientific">Lithospermum erythrorhizon</name>
    <name type="common">Purple gromwell</name>
    <name type="synonym">Lithospermum officinale var. erythrorhizon</name>
    <dbReference type="NCBI Taxonomy" id="34254"/>
    <lineage>
        <taxon>Eukaryota</taxon>
        <taxon>Viridiplantae</taxon>
        <taxon>Streptophyta</taxon>
        <taxon>Embryophyta</taxon>
        <taxon>Tracheophyta</taxon>
        <taxon>Spermatophyta</taxon>
        <taxon>Magnoliopsida</taxon>
        <taxon>eudicotyledons</taxon>
        <taxon>Gunneridae</taxon>
        <taxon>Pentapetalae</taxon>
        <taxon>asterids</taxon>
        <taxon>lamiids</taxon>
        <taxon>Boraginales</taxon>
        <taxon>Boraginaceae</taxon>
        <taxon>Boraginoideae</taxon>
        <taxon>Lithospermeae</taxon>
        <taxon>Lithospermum</taxon>
    </lineage>
</organism>
<dbReference type="EMBL" id="BAABME010004676">
    <property type="protein sequence ID" value="GAA0163188.1"/>
    <property type="molecule type" value="Genomic_DNA"/>
</dbReference>
<dbReference type="PANTHER" id="PTHR47592">
    <property type="entry name" value="PBF68 PROTEIN"/>
    <property type="match status" value="1"/>
</dbReference>
<proteinExistence type="predicted"/>
<reference evidence="2 3" key="1">
    <citation type="submission" date="2024-01" db="EMBL/GenBank/DDBJ databases">
        <title>The complete chloroplast genome sequence of Lithospermum erythrorhizon: insights into the phylogenetic relationship among Boraginaceae species and the maternal lineages of purple gromwells.</title>
        <authorList>
            <person name="Okada T."/>
            <person name="Watanabe K."/>
        </authorList>
    </citation>
    <scope>NUCLEOTIDE SEQUENCE [LARGE SCALE GENOMIC DNA]</scope>
</reference>
<comment type="caution">
    <text evidence="2">The sequence shown here is derived from an EMBL/GenBank/DDBJ whole genome shotgun (WGS) entry which is preliminary data.</text>
</comment>
<sequence length="305" mass="34729">MIYLANVLLEKFPSTWNDYRNRLKHKKKDMPLQELISHMRSEKANRLKDKLDYVSQISTNANLVEIGGPYNVNRFKAKGKVVQKKWQSKKPNQKKFKANLVANASDWVLDTGATRHLCANKEIFQNFVKGKCPSKSLKITSNSTTTRITSKGKISLKITFEKTLTLNNVLYVLTLNRNLVLCDLLNKASLKLAFEDEKVVLTRNGEFVGKGYAQNAAAYRFMSLCDHSISEARDAGFFEHVFALKKDVISLVSSVVLVYLHMHASSSTSNIHVDEPRKSKRPRIEKIFGDYFIKNFISEITCVDS</sequence>
<dbReference type="PANTHER" id="PTHR47592:SF30">
    <property type="entry name" value="CCHC-TYPE DOMAIN-CONTAINING PROTEIN"/>
    <property type="match status" value="1"/>
</dbReference>
<gene>
    <name evidence="2" type="ORF">LIER_19114</name>
</gene>
<feature type="domain" description="Retrovirus-related Pol polyprotein from transposon TNT 1-94-like beta-barrel" evidence="1">
    <location>
        <begin position="107"/>
        <end position="187"/>
    </location>
</feature>
<dbReference type="InterPro" id="IPR054722">
    <property type="entry name" value="PolX-like_BBD"/>
</dbReference>
<accession>A0AAV3QKW1</accession>